<dbReference type="CDD" id="cd02573">
    <property type="entry name" value="PseudoU_synth_EcTruB"/>
    <property type="match status" value="1"/>
</dbReference>
<dbReference type="Pfam" id="PF09142">
    <property type="entry name" value="TruB_C"/>
    <property type="match status" value="1"/>
</dbReference>
<dbReference type="InterPro" id="IPR002501">
    <property type="entry name" value="PsdUridine_synth_N"/>
</dbReference>
<gene>
    <name evidence="7" type="ORF">UFOPK2310_00206</name>
</gene>
<dbReference type="Pfam" id="PF16198">
    <property type="entry name" value="TruB_C_2"/>
    <property type="match status" value="1"/>
</dbReference>
<dbReference type="InterPro" id="IPR015225">
    <property type="entry name" value="tRNA_psdUridine_synth_fam2_C"/>
</dbReference>
<dbReference type="InterPro" id="IPR032819">
    <property type="entry name" value="TruB_C"/>
</dbReference>
<accession>A0A6J6LNS2</accession>
<dbReference type="GO" id="GO:0006400">
    <property type="term" value="P:tRNA modification"/>
    <property type="evidence" value="ECO:0007669"/>
    <property type="project" value="TreeGrafter"/>
</dbReference>
<dbReference type="PANTHER" id="PTHR13767:SF2">
    <property type="entry name" value="PSEUDOURIDYLATE SYNTHASE TRUB1"/>
    <property type="match status" value="1"/>
</dbReference>
<dbReference type="HAMAP" id="MF_01080">
    <property type="entry name" value="TruB_bact"/>
    <property type="match status" value="1"/>
</dbReference>
<dbReference type="InterPro" id="IPR014780">
    <property type="entry name" value="tRNA_psdUridine_synth_TruB"/>
</dbReference>
<feature type="domain" description="tRNA pseudouridine synthase II TruB subfamily 2 C-terminal" evidence="5">
    <location>
        <begin position="235"/>
        <end position="290"/>
    </location>
</feature>
<sequence length="291" mass="30631">MTPVGVIVVDKPSGITSHDVVARTRKALQTRKVGHGGTLDPMATGVLLIGVDRATRLLGFLAKQDKVYKATIRLGSSTITDDSQGETLTTVGADRIATVDEAAIREGIAKLTGDISQVPSAISAIKVDGRRAHALVRAGESVELSARAVNVERFDVHRFAFDSSWIDIDVEVTCSTGTYIRALARDLGAGLGVGGHLTALRRTRVGPFTGDEAIEIDNVGVDSVVAMGEVARRAFTTWAVDEVAADAVAHGRRIEWAPDGPGPIAITTAAGDLLALAERKDGVARYLAVFV</sequence>
<keyword evidence="2" id="KW-0819">tRNA processing</keyword>
<dbReference type="SUPFAM" id="SSF88697">
    <property type="entry name" value="PUA domain-like"/>
    <property type="match status" value="1"/>
</dbReference>
<dbReference type="GO" id="GO:1990481">
    <property type="term" value="P:mRNA pseudouridine synthesis"/>
    <property type="evidence" value="ECO:0007669"/>
    <property type="project" value="TreeGrafter"/>
</dbReference>
<evidence type="ECO:0000256" key="1">
    <source>
        <dbReference type="ARBA" id="ARBA00012787"/>
    </source>
</evidence>
<dbReference type="Gene3D" id="3.30.2350.10">
    <property type="entry name" value="Pseudouridine synthase"/>
    <property type="match status" value="1"/>
</dbReference>
<name>A0A6J6LNS2_9ZZZZ</name>
<dbReference type="AlphaFoldDB" id="A0A6J6LNS2"/>
<proteinExistence type="inferred from homology"/>
<keyword evidence="3" id="KW-0413">Isomerase</keyword>
<dbReference type="Gene3D" id="2.30.130.10">
    <property type="entry name" value="PUA domain"/>
    <property type="match status" value="1"/>
</dbReference>
<evidence type="ECO:0000259" key="5">
    <source>
        <dbReference type="Pfam" id="PF09142"/>
    </source>
</evidence>
<evidence type="ECO:0000259" key="6">
    <source>
        <dbReference type="Pfam" id="PF16198"/>
    </source>
</evidence>
<protein>
    <recommendedName>
        <fullName evidence="1">tRNA pseudouridine(55) synthase</fullName>
        <ecNumber evidence="1">5.4.99.25</ecNumber>
    </recommendedName>
</protein>
<evidence type="ECO:0000256" key="3">
    <source>
        <dbReference type="ARBA" id="ARBA00023235"/>
    </source>
</evidence>
<evidence type="ECO:0000259" key="4">
    <source>
        <dbReference type="Pfam" id="PF01509"/>
    </source>
</evidence>
<dbReference type="SUPFAM" id="SSF55120">
    <property type="entry name" value="Pseudouridine synthase"/>
    <property type="match status" value="1"/>
</dbReference>
<dbReference type="GO" id="GO:0160148">
    <property type="term" value="F:tRNA pseudouridine(55) synthase activity"/>
    <property type="evidence" value="ECO:0007669"/>
    <property type="project" value="UniProtKB-EC"/>
</dbReference>
<dbReference type="NCBIfam" id="TIGR00431">
    <property type="entry name" value="TruB"/>
    <property type="match status" value="1"/>
</dbReference>
<evidence type="ECO:0000256" key="2">
    <source>
        <dbReference type="ARBA" id="ARBA00022694"/>
    </source>
</evidence>
<feature type="domain" description="Pseudouridine synthase II N-terminal" evidence="4">
    <location>
        <begin position="25"/>
        <end position="180"/>
    </location>
</feature>
<reference evidence="7" key="1">
    <citation type="submission" date="2020-05" db="EMBL/GenBank/DDBJ databases">
        <authorList>
            <person name="Chiriac C."/>
            <person name="Salcher M."/>
            <person name="Ghai R."/>
            <person name="Kavagutti S V."/>
        </authorList>
    </citation>
    <scope>NUCLEOTIDE SEQUENCE</scope>
</reference>
<dbReference type="InterPro" id="IPR036974">
    <property type="entry name" value="PUA_sf"/>
</dbReference>
<evidence type="ECO:0000313" key="7">
    <source>
        <dbReference type="EMBL" id="CAB4663362.1"/>
    </source>
</evidence>
<dbReference type="GO" id="GO:0003723">
    <property type="term" value="F:RNA binding"/>
    <property type="evidence" value="ECO:0007669"/>
    <property type="project" value="InterPro"/>
</dbReference>
<dbReference type="InterPro" id="IPR020103">
    <property type="entry name" value="PsdUridine_synth_cat_dom_sf"/>
</dbReference>
<dbReference type="Pfam" id="PF01509">
    <property type="entry name" value="TruB_N"/>
    <property type="match status" value="1"/>
</dbReference>
<feature type="domain" description="tRNA pseudouridylate synthase B C-terminal" evidence="6">
    <location>
        <begin position="181"/>
        <end position="219"/>
    </location>
</feature>
<dbReference type="EC" id="5.4.99.25" evidence="1"/>
<dbReference type="EMBL" id="CAEZWW010000012">
    <property type="protein sequence ID" value="CAB4663362.1"/>
    <property type="molecule type" value="Genomic_DNA"/>
</dbReference>
<organism evidence="7">
    <name type="scientific">freshwater metagenome</name>
    <dbReference type="NCBI Taxonomy" id="449393"/>
    <lineage>
        <taxon>unclassified sequences</taxon>
        <taxon>metagenomes</taxon>
        <taxon>ecological metagenomes</taxon>
    </lineage>
</organism>
<dbReference type="PANTHER" id="PTHR13767">
    <property type="entry name" value="TRNA-PSEUDOURIDINE SYNTHASE"/>
    <property type="match status" value="1"/>
</dbReference>
<dbReference type="InterPro" id="IPR015947">
    <property type="entry name" value="PUA-like_sf"/>
</dbReference>